<reference evidence="2 3" key="1">
    <citation type="submission" date="2020-03" db="EMBL/GenBank/DDBJ databases">
        <title>Genomic Encyclopedia of Type Strains, Phase IV (KMG-IV): sequencing the most valuable type-strain genomes for metagenomic binning, comparative biology and taxonomic classification.</title>
        <authorList>
            <person name="Goeker M."/>
        </authorList>
    </citation>
    <scope>NUCLEOTIDE SEQUENCE [LARGE SCALE GENOMIC DNA]</scope>
    <source>
        <strain evidence="2 3">DSM 102865</strain>
    </source>
</reference>
<dbReference type="Proteomes" id="UP001179181">
    <property type="component" value="Unassembled WGS sequence"/>
</dbReference>
<sequence length="145" mass="16729">MRSEFQEDLSGIGAFYHGGRWNSPRNYMLYTSSHRSLAMLEVLVHWNKTTPPPNYVIVVLFVPDAMVSTQAPYAVENWQEDQQWTKDTGDEWLSEGRTLLFRVPSVVIKSEHNFLINPLHANASSIKIVDVEPFSFDKRLFILSK</sequence>
<dbReference type="InterPro" id="IPR014914">
    <property type="entry name" value="RES_dom"/>
</dbReference>
<organism evidence="2 3">
    <name type="scientific">Dyadobacter arcticus</name>
    <dbReference type="NCBI Taxonomy" id="1078754"/>
    <lineage>
        <taxon>Bacteria</taxon>
        <taxon>Pseudomonadati</taxon>
        <taxon>Bacteroidota</taxon>
        <taxon>Cytophagia</taxon>
        <taxon>Cytophagales</taxon>
        <taxon>Spirosomataceae</taxon>
        <taxon>Dyadobacter</taxon>
    </lineage>
</organism>
<dbReference type="RefSeq" id="WP_167271771.1">
    <property type="nucleotide sequence ID" value="NZ_JAASQJ010000003.1"/>
</dbReference>
<protein>
    <submittedName>
        <fullName evidence="2">RES domain-containing protein</fullName>
    </submittedName>
</protein>
<name>A0ABX0UPI8_9BACT</name>
<proteinExistence type="predicted"/>
<comment type="caution">
    <text evidence="2">The sequence shown here is derived from an EMBL/GenBank/DDBJ whole genome shotgun (WGS) entry which is preliminary data.</text>
</comment>
<dbReference type="SMART" id="SM00953">
    <property type="entry name" value="RES"/>
    <property type="match status" value="1"/>
</dbReference>
<gene>
    <name evidence="2" type="ORF">FHS68_003226</name>
</gene>
<evidence type="ECO:0000259" key="1">
    <source>
        <dbReference type="SMART" id="SM00953"/>
    </source>
</evidence>
<dbReference type="EMBL" id="JAASQJ010000003">
    <property type="protein sequence ID" value="NIJ54044.1"/>
    <property type="molecule type" value="Genomic_DNA"/>
</dbReference>
<evidence type="ECO:0000313" key="3">
    <source>
        <dbReference type="Proteomes" id="UP001179181"/>
    </source>
</evidence>
<feature type="domain" description="RES" evidence="1">
    <location>
        <begin position="8"/>
        <end position="130"/>
    </location>
</feature>
<dbReference type="Pfam" id="PF08808">
    <property type="entry name" value="RES"/>
    <property type="match status" value="1"/>
</dbReference>
<accession>A0ABX0UPI8</accession>
<evidence type="ECO:0000313" key="2">
    <source>
        <dbReference type="EMBL" id="NIJ54044.1"/>
    </source>
</evidence>
<keyword evidence="3" id="KW-1185">Reference proteome</keyword>